<keyword evidence="6" id="KW-1185">Reference proteome</keyword>
<feature type="chain" id="PRO_5047123651" evidence="4">
    <location>
        <begin position="18"/>
        <end position="877"/>
    </location>
</feature>
<comment type="subcellular location">
    <subcellularLocation>
        <location evidence="1">Secreted</location>
    </subcellularLocation>
</comment>
<dbReference type="PANTHER" id="PTHR14905">
    <property type="entry name" value="NG37"/>
    <property type="match status" value="1"/>
</dbReference>
<evidence type="ECO:0000256" key="1">
    <source>
        <dbReference type="ARBA" id="ARBA00004613"/>
    </source>
</evidence>
<dbReference type="GeneID" id="136091587"/>
<dbReference type="Proteomes" id="UP001652625">
    <property type="component" value="Chromosome 15"/>
</dbReference>
<dbReference type="InterPro" id="IPR052577">
    <property type="entry name" value="VWA7"/>
</dbReference>
<dbReference type="Gene3D" id="2.20.100.10">
    <property type="entry name" value="Thrombospondin type-1 (TSP1) repeat"/>
    <property type="match status" value="2"/>
</dbReference>
<feature type="signal peptide" evidence="4">
    <location>
        <begin position="1"/>
        <end position="17"/>
    </location>
</feature>
<keyword evidence="3 4" id="KW-0732">Signal</keyword>
<dbReference type="InterPro" id="IPR036465">
    <property type="entry name" value="vWFA_dom_sf"/>
</dbReference>
<dbReference type="InterPro" id="IPR056861">
    <property type="entry name" value="HMCN1-like_VWA"/>
</dbReference>
<dbReference type="SUPFAM" id="SSF82895">
    <property type="entry name" value="TSP-1 type 1 repeat"/>
    <property type="match status" value="2"/>
</dbReference>
<evidence type="ECO:0000256" key="2">
    <source>
        <dbReference type="ARBA" id="ARBA00022525"/>
    </source>
</evidence>
<dbReference type="PANTHER" id="PTHR14905:SF7">
    <property type="entry name" value="VON WILLEBRAND FACTOR A DOMAIN-CONTAINING PROTEIN 7"/>
    <property type="match status" value="1"/>
</dbReference>
<evidence type="ECO:0000313" key="6">
    <source>
        <dbReference type="Proteomes" id="UP001652625"/>
    </source>
</evidence>
<dbReference type="Gene3D" id="3.40.50.410">
    <property type="entry name" value="von Willebrand factor, type A domain"/>
    <property type="match status" value="1"/>
</dbReference>
<name>A0ABM4DLD5_HYDVU</name>
<sequence length="877" mass="95614">MIWAGFLVSVIIVPVLSQGSGSTYQKLGCYKENSEGVILFNVRDKIDWNNFLTFSKSNLLPPCEQRAKKEGYTHFSIRFWAICVGFKSFDKATEKLHNCKDTSYKSCDDLSNLDCFGTSWSDYIYIVGQNGGYSEWSDWGVCSVTCGSGFVQRSRECNNPVKIGNGNQCSVLGPSTETSVCTRSPCVKEVDGGFSDWSDFSPCTKTCGGGVQTRTRECDNPKPQNGGKDCIGIKMETQGCKNSFCPGPDGVTKAQKLVDDFLNKFYVAVNPGKPISGKSLKAIFEIQKAVAAEFVSVDPTARKPIETLLKELEEFLIIAAKGGSIDFARVTLGKSLFNFMKKKIAEGLPIDDINKASEGYLNKIKSEVGDEKFSQIISSQGASTLMFVMDTTGSMSEEINAAKGIAKAIIETTREFPVDYILSPFNDPDLGPVVYKSDKQRAEVIDAITKLPIYGGGDCPELAFGGMLNAFNKGPQYSSPMFVFTDASAKDDSRSNIDALKGAASSYSSPITFFANLNGCGSGIDSFKEIAAYTSGQIFPLKDDKEIMSFTEYVKSSLQQDTVIASGEASKGISTKREAITSYDFFVDDGIEKIIVSASTSALNAVNLIQLQFEDGKQASPSTTTSMTKIYQLTSSSKGFFGKWTLNLPTSAGDFKYSVQAVSNDPIEFSISFAYQQHPMKSSPVYLFSDPIKDLENNMLVRVAGGNINLSTFKCQVRGLKGTLLSDLSLFMQENGVFSAKITPPNSPFKLKCYGLTINGSNFERISLGVLKPKTTFMVPIFAGNMFTARLSNTVDAQVMVFNFDNEESITFTVKASHGSISPAAQTLTIRRNAFIQFKFNTPSESSLVGTTVRITVSAQRDVSKEEFSSTFSVLIV</sequence>
<dbReference type="SUPFAM" id="SSF53300">
    <property type="entry name" value="vWA-like"/>
    <property type="match status" value="1"/>
</dbReference>
<dbReference type="InterPro" id="IPR000884">
    <property type="entry name" value="TSP1_rpt"/>
</dbReference>
<feature type="domain" description="Hemicentin-1-like von Willebrand factor A" evidence="5">
    <location>
        <begin position="385"/>
        <end position="540"/>
    </location>
</feature>
<keyword evidence="2" id="KW-0964">Secreted</keyword>
<evidence type="ECO:0000313" key="7">
    <source>
        <dbReference type="RefSeq" id="XP_065675352.1"/>
    </source>
</evidence>
<evidence type="ECO:0000256" key="3">
    <source>
        <dbReference type="ARBA" id="ARBA00022729"/>
    </source>
</evidence>
<gene>
    <name evidence="7" type="primary">LOC136091587</name>
</gene>
<dbReference type="InterPro" id="IPR036383">
    <property type="entry name" value="TSP1_rpt_sf"/>
</dbReference>
<dbReference type="PROSITE" id="PS50092">
    <property type="entry name" value="TSP1"/>
    <property type="match status" value="2"/>
</dbReference>
<proteinExistence type="predicted"/>
<evidence type="ECO:0000256" key="4">
    <source>
        <dbReference type="SAM" id="SignalP"/>
    </source>
</evidence>
<accession>A0ABM4DLD5</accession>
<dbReference type="RefSeq" id="XP_065675352.1">
    <property type="nucleotide sequence ID" value="XM_065819280.1"/>
</dbReference>
<dbReference type="Pfam" id="PF25106">
    <property type="entry name" value="VWA_4"/>
    <property type="match status" value="1"/>
</dbReference>
<reference evidence="7" key="1">
    <citation type="submission" date="2025-08" db="UniProtKB">
        <authorList>
            <consortium name="RefSeq"/>
        </authorList>
    </citation>
    <scope>IDENTIFICATION</scope>
</reference>
<dbReference type="SMART" id="SM00209">
    <property type="entry name" value="TSP1"/>
    <property type="match status" value="2"/>
</dbReference>
<dbReference type="PRINTS" id="PR01705">
    <property type="entry name" value="TSP1REPEAT"/>
</dbReference>
<dbReference type="CDD" id="cd00198">
    <property type="entry name" value="vWFA"/>
    <property type="match status" value="1"/>
</dbReference>
<evidence type="ECO:0000259" key="5">
    <source>
        <dbReference type="Pfam" id="PF25106"/>
    </source>
</evidence>
<dbReference type="Pfam" id="PF00090">
    <property type="entry name" value="TSP_1"/>
    <property type="match status" value="2"/>
</dbReference>
<protein>
    <submittedName>
        <fullName evidence="7">Uncharacterized protein LOC136091587</fullName>
    </submittedName>
</protein>
<organism evidence="6 7">
    <name type="scientific">Hydra vulgaris</name>
    <name type="common">Hydra</name>
    <name type="synonym">Hydra attenuata</name>
    <dbReference type="NCBI Taxonomy" id="6087"/>
    <lineage>
        <taxon>Eukaryota</taxon>
        <taxon>Metazoa</taxon>
        <taxon>Cnidaria</taxon>
        <taxon>Hydrozoa</taxon>
        <taxon>Hydroidolina</taxon>
        <taxon>Anthoathecata</taxon>
        <taxon>Aplanulata</taxon>
        <taxon>Hydridae</taxon>
        <taxon>Hydra</taxon>
    </lineage>
</organism>